<dbReference type="EMBL" id="OIVN01002094">
    <property type="protein sequence ID" value="SPD00492.1"/>
    <property type="molecule type" value="Genomic_DNA"/>
</dbReference>
<dbReference type="AlphaFoldDB" id="A0A2N9GLM4"/>
<name>A0A2N9GLM4_FAGSY</name>
<organism evidence="1">
    <name type="scientific">Fagus sylvatica</name>
    <name type="common">Beechnut</name>
    <dbReference type="NCBI Taxonomy" id="28930"/>
    <lineage>
        <taxon>Eukaryota</taxon>
        <taxon>Viridiplantae</taxon>
        <taxon>Streptophyta</taxon>
        <taxon>Embryophyta</taxon>
        <taxon>Tracheophyta</taxon>
        <taxon>Spermatophyta</taxon>
        <taxon>Magnoliopsida</taxon>
        <taxon>eudicotyledons</taxon>
        <taxon>Gunneridae</taxon>
        <taxon>Pentapetalae</taxon>
        <taxon>rosids</taxon>
        <taxon>fabids</taxon>
        <taxon>Fagales</taxon>
        <taxon>Fagaceae</taxon>
        <taxon>Fagus</taxon>
    </lineage>
</organism>
<protein>
    <submittedName>
        <fullName evidence="1">Uncharacterized protein</fullName>
    </submittedName>
</protein>
<reference evidence="1" key="1">
    <citation type="submission" date="2018-02" db="EMBL/GenBank/DDBJ databases">
        <authorList>
            <person name="Cohen D.B."/>
            <person name="Kent A.D."/>
        </authorList>
    </citation>
    <scope>NUCLEOTIDE SEQUENCE</scope>
</reference>
<proteinExistence type="predicted"/>
<evidence type="ECO:0000313" key="1">
    <source>
        <dbReference type="EMBL" id="SPD00492.1"/>
    </source>
</evidence>
<sequence>MYREYQELRFRTLRVENGRETRELWPKLRKNGPTLSQILVSVVDKTAHLGGNVCAKILSDPLQLGPRAKTLRQEVHFSYHMQLSDRQELLRSSRNLSQKMTPWHKEHSDGLRSQDHILRTQTRLCARPVPLKSSLPDSQQVDLRARAHWKEDTFMHDVELSDRQEFIGASRNPDRKTALKRTKNTPVASVRGAISHKSKLGFPQILEPCKSRQRKLSDGTKNVKIRHRELGQICARTGTRFEKKRAGSKTHFFSRTAAFARRVFPARNKLIREPGCVGKIMTPATTWNSRFADSIPRLTGICIGKVHKNSSDTPTSGSHNSLVRTPIRANFISLERGRRELSERYAA</sequence>
<gene>
    <name evidence="1" type="ORF">FSB_LOCUS28374</name>
</gene>
<accession>A0A2N9GLM4</accession>